<dbReference type="PANTHER" id="PTHR13146">
    <property type="match status" value="1"/>
</dbReference>
<dbReference type="AlphaFoldDB" id="A0A088SK76"/>
<protein>
    <recommendedName>
        <fullName evidence="11">Solute carrier family 35 member F6</fullName>
    </recommendedName>
</protein>
<keyword evidence="5 7" id="KW-1133">Transmembrane helix</keyword>
<dbReference type="VEuPathDB" id="TriTrypDB:LPMP_350700"/>
<evidence type="ECO:0000313" key="9">
    <source>
        <dbReference type="EMBL" id="AIO02207.1"/>
    </source>
</evidence>
<keyword evidence="8" id="KW-0732">Signal</keyword>
<dbReference type="GeneID" id="22579099"/>
<evidence type="ECO:0000256" key="8">
    <source>
        <dbReference type="SAM" id="SignalP"/>
    </source>
</evidence>
<evidence type="ECO:0008006" key="11">
    <source>
        <dbReference type="Google" id="ProtNLM"/>
    </source>
</evidence>
<dbReference type="Proteomes" id="UP000063063">
    <property type="component" value="Chromosome 35"/>
</dbReference>
<gene>
    <name evidence="9" type="ORF">LPMP_350700</name>
</gene>
<dbReference type="GO" id="GO:0022857">
    <property type="term" value="F:transmembrane transporter activity"/>
    <property type="evidence" value="ECO:0007669"/>
    <property type="project" value="InterPro"/>
</dbReference>
<dbReference type="KEGG" id="lpan:LPMP_350700"/>
<keyword evidence="3" id="KW-0813">Transport</keyword>
<organism evidence="9 10">
    <name type="scientific">Leishmania panamensis</name>
    <dbReference type="NCBI Taxonomy" id="5679"/>
    <lineage>
        <taxon>Eukaryota</taxon>
        <taxon>Discoba</taxon>
        <taxon>Euglenozoa</taxon>
        <taxon>Kinetoplastea</taxon>
        <taxon>Metakinetoplastina</taxon>
        <taxon>Trypanosomatida</taxon>
        <taxon>Trypanosomatidae</taxon>
        <taxon>Leishmaniinae</taxon>
        <taxon>Leishmania</taxon>
        <taxon>Leishmania guyanensis species complex</taxon>
    </lineage>
</organism>
<evidence type="ECO:0000256" key="2">
    <source>
        <dbReference type="ARBA" id="ARBA00007863"/>
    </source>
</evidence>
<keyword evidence="10" id="KW-1185">Reference proteome</keyword>
<dbReference type="VEuPathDB" id="TriTrypDB:LPAL13_350012500"/>
<dbReference type="EMBL" id="CP009404">
    <property type="protein sequence ID" value="AIO02207.1"/>
    <property type="molecule type" value="Genomic_DNA"/>
</dbReference>
<evidence type="ECO:0000256" key="1">
    <source>
        <dbReference type="ARBA" id="ARBA00004141"/>
    </source>
</evidence>
<name>A0A088SK76_LEIPA</name>
<feature type="transmembrane region" description="Helical" evidence="7">
    <location>
        <begin position="388"/>
        <end position="404"/>
    </location>
</feature>
<comment type="similarity">
    <text evidence="2">Belongs to the SLC35F solute transporter family.</text>
</comment>
<feature type="transmembrane region" description="Helical" evidence="7">
    <location>
        <begin position="364"/>
        <end position="382"/>
    </location>
</feature>
<evidence type="ECO:0000256" key="7">
    <source>
        <dbReference type="SAM" id="Phobius"/>
    </source>
</evidence>
<feature type="chain" id="PRO_5001839460" description="Solute carrier family 35 member F6" evidence="8">
    <location>
        <begin position="26"/>
        <end position="462"/>
    </location>
</feature>
<accession>A0A088SK76</accession>
<feature type="transmembrane region" description="Helical" evidence="7">
    <location>
        <begin position="68"/>
        <end position="88"/>
    </location>
</feature>
<dbReference type="OrthoDB" id="29773at2759"/>
<reference evidence="9 10" key="1">
    <citation type="journal article" date="2015" name="Sci. Rep.">
        <title>The genome of Leishmania panamensis: insights into genomics of the L. (Viannia) subgenus.</title>
        <authorList>
            <person name="Llanes A."/>
            <person name="Restrepo C.M."/>
            <person name="Vecchio G.D."/>
            <person name="Anguizola F.J."/>
            <person name="Lleonart R."/>
        </authorList>
    </citation>
    <scope>NUCLEOTIDE SEQUENCE [LARGE SCALE GENOMIC DNA]</scope>
    <source>
        <strain evidence="9 10">MHOM/PA/94/PSC-1</strain>
    </source>
</reference>
<evidence type="ECO:0000256" key="4">
    <source>
        <dbReference type="ARBA" id="ARBA00022692"/>
    </source>
</evidence>
<feature type="transmembrane region" description="Helical" evidence="7">
    <location>
        <begin position="177"/>
        <end position="197"/>
    </location>
</feature>
<feature type="transmembrane region" description="Helical" evidence="7">
    <location>
        <begin position="256"/>
        <end position="275"/>
    </location>
</feature>
<sequence>MGDTASAVSPIVLSVLFLLWGTVQTLSLKWADTIHAPDGFTGPTGGYGGSHAVPFRLHYSFAHPFTQAFFMFCSEAFCLVIFVCLLVYKKSVVPRLHDKKRGGCAHPGELVEGKDYVLPRNPFLWLLPPGADVLASIVQNVGMTLTHASVYQMLRGSTVVWIAVISYFWLDYRFTKVELWGMGFVVLGLLLVGVSNLLERGTSFLSPSEERHNNQALGNLLILVAQILHAFQGVCEERLVRLYKVPPLQLVGTEGIYGAGMTLSLLAFLQLVPMAPWGHNLVAVEEFQAARGPSAIYTNVTWVKKLQPTLKVPYDDVVLAFAQIRKSWMCKLSVSAYVLSSFFFNACHMSVLKYVSATATVMLGSLRIVTVWLMCLLIPSIFEEHFNVVQFIGFVHLVLGNILFHRVAITQFDTILPACVIDFCPMLFRDAMKDRVEVVEMENRREDTLAEPLMGEVRPKAD</sequence>
<feature type="transmembrane region" description="Helical" evidence="7">
    <location>
        <begin position="153"/>
        <end position="170"/>
    </location>
</feature>
<dbReference type="InterPro" id="IPR009262">
    <property type="entry name" value="SLC35_F1/F2/F6"/>
</dbReference>
<dbReference type="GO" id="GO:0016020">
    <property type="term" value="C:membrane"/>
    <property type="evidence" value="ECO:0007669"/>
    <property type="project" value="UniProtKB-SubCell"/>
</dbReference>
<keyword evidence="6 7" id="KW-0472">Membrane</keyword>
<dbReference type="PANTHER" id="PTHR13146:SF0">
    <property type="entry name" value="SOLUTE CARRIER FAMILY 35 MEMBER F6"/>
    <property type="match status" value="1"/>
</dbReference>
<evidence type="ECO:0000256" key="5">
    <source>
        <dbReference type="ARBA" id="ARBA00022989"/>
    </source>
</evidence>
<proteinExistence type="inferred from homology"/>
<evidence type="ECO:0000256" key="3">
    <source>
        <dbReference type="ARBA" id="ARBA00022448"/>
    </source>
</evidence>
<dbReference type="RefSeq" id="XP_010703007.1">
    <property type="nucleotide sequence ID" value="XM_010704705.1"/>
</dbReference>
<feature type="transmembrane region" description="Helical" evidence="7">
    <location>
        <begin position="334"/>
        <end position="352"/>
    </location>
</feature>
<evidence type="ECO:0000313" key="10">
    <source>
        <dbReference type="Proteomes" id="UP000063063"/>
    </source>
</evidence>
<keyword evidence="4 7" id="KW-0812">Transmembrane</keyword>
<dbReference type="eggNOG" id="KOG3912">
    <property type="taxonomic scope" value="Eukaryota"/>
</dbReference>
<dbReference type="Pfam" id="PF06027">
    <property type="entry name" value="SLC35F"/>
    <property type="match status" value="1"/>
</dbReference>
<evidence type="ECO:0000256" key="6">
    <source>
        <dbReference type="ARBA" id="ARBA00023136"/>
    </source>
</evidence>
<dbReference type="InterPro" id="IPR037185">
    <property type="entry name" value="EmrE-like"/>
</dbReference>
<comment type="subcellular location">
    <subcellularLocation>
        <location evidence="1">Membrane</location>
        <topology evidence="1">Multi-pass membrane protein</topology>
    </subcellularLocation>
</comment>
<feature type="signal peptide" evidence="8">
    <location>
        <begin position="1"/>
        <end position="25"/>
    </location>
</feature>
<dbReference type="SUPFAM" id="SSF103481">
    <property type="entry name" value="Multidrug resistance efflux transporter EmrE"/>
    <property type="match status" value="1"/>
</dbReference>